<dbReference type="InterPro" id="IPR009468">
    <property type="entry name" value="DUF1090"/>
</dbReference>
<keyword evidence="1" id="KW-0175">Coiled coil</keyword>
<keyword evidence="2" id="KW-0732">Signal</keyword>
<dbReference type="Pfam" id="PF06476">
    <property type="entry name" value="DUF1090"/>
    <property type="match status" value="1"/>
</dbReference>
<feature type="signal peptide" evidence="2">
    <location>
        <begin position="1"/>
        <end position="22"/>
    </location>
</feature>
<dbReference type="Proteomes" id="UP000501168">
    <property type="component" value="Chromosome"/>
</dbReference>
<dbReference type="InParanoid" id="A0A6G9IDZ3"/>
<protein>
    <submittedName>
        <fullName evidence="3">DUF1090 domain-containing protein</fullName>
    </submittedName>
</protein>
<sequence length="136" mass="15136">MKNQLMKGIVVLSALVSFSAFAAKGSYTCEAKAKEVENQISYAKAHGNTHRVTGLTKALLDIQQYCTNGDLEEDYKEEVQDKLEDVAEREAELAKARIKGDPDKIIKQENKLAEAKAELEKARAELEAFYAELKAK</sequence>
<name>A0A6G9IDZ3_9GAMM</name>
<reference evidence="3 4" key="1">
    <citation type="submission" date="2020-03" db="EMBL/GenBank/DDBJ databases">
        <title>Complete genome sequence of Orbus sp. IPMB12 (BCRC 80908).</title>
        <authorList>
            <person name="Lo W.-S."/>
            <person name="Chang T.-H."/>
            <person name="Kuo C.-H."/>
        </authorList>
    </citation>
    <scope>NUCLEOTIDE SEQUENCE [LARGE SCALE GENOMIC DNA]</scope>
    <source>
        <strain evidence="3 4">IPMB12</strain>
    </source>
</reference>
<keyword evidence="4" id="KW-1185">Reference proteome</keyword>
<proteinExistence type="predicted"/>
<evidence type="ECO:0000256" key="2">
    <source>
        <dbReference type="SAM" id="SignalP"/>
    </source>
</evidence>
<accession>A0A6G9IDZ3</accession>
<organism evidence="3 4">
    <name type="scientific">Zophobihabitans entericus</name>
    <dbReference type="NCBI Taxonomy" id="1635327"/>
    <lineage>
        <taxon>Bacteria</taxon>
        <taxon>Pseudomonadati</taxon>
        <taxon>Pseudomonadota</taxon>
        <taxon>Gammaproteobacteria</taxon>
        <taxon>Orbales</taxon>
        <taxon>Orbaceae</taxon>
        <taxon>Zophobihabitans</taxon>
    </lineage>
</organism>
<evidence type="ECO:0000313" key="4">
    <source>
        <dbReference type="Proteomes" id="UP000501168"/>
    </source>
</evidence>
<evidence type="ECO:0000256" key="1">
    <source>
        <dbReference type="SAM" id="Coils"/>
    </source>
</evidence>
<gene>
    <name evidence="3" type="ORF">IPMB12_08560</name>
</gene>
<dbReference type="AlphaFoldDB" id="A0A6G9IDZ3"/>
<feature type="chain" id="PRO_5026277276" evidence="2">
    <location>
        <begin position="23"/>
        <end position="136"/>
    </location>
</feature>
<feature type="coiled-coil region" evidence="1">
    <location>
        <begin position="72"/>
        <end position="136"/>
    </location>
</feature>
<dbReference type="EMBL" id="CP050253">
    <property type="protein sequence ID" value="QIQ22455.1"/>
    <property type="molecule type" value="Genomic_DNA"/>
</dbReference>
<evidence type="ECO:0000313" key="3">
    <source>
        <dbReference type="EMBL" id="QIQ22455.1"/>
    </source>
</evidence>
<dbReference type="FunCoup" id="A0A6G9IDZ3">
    <property type="interactions" value="13"/>
</dbReference>
<dbReference type="KEGG" id="orb:IPMB12_08560"/>